<dbReference type="PANTHER" id="PTHR34820:SF4">
    <property type="entry name" value="INNER MEMBRANE PROTEIN YEBZ"/>
    <property type="match status" value="1"/>
</dbReference>
<evidence type="ECO:0000256" key="2">
    <source>
        <dbReference type="ARBA" id="ARBA00022723"/>
    </source>
</evidence>
<dbReference type="EMBL" id="CP095045">
    <property type="protein sequence ID" value="UOQ58261.1"/>
    <property type="molecule type" value="Genomic_DNA"/>
</dbReference>
<dbReference type="Proteomes" id="UP000831786">
    <property type="component" value="Chromosome"/>
</dbReference>
<dbReference type="PANTHER" id="PTHR34820">
    <property type="entry name" value="INNER MEMBRANE PROTEIN YEBZ"/>
    <property type="match status" value="1"/>
</dbReference>
<feature type="chain" id="PRO_5045896593" evidence="7">
    <location>
        <begin position="45"/>
        <end position="244"/>
    </location>
</feature>
<comment type="subcellular location">
    <subcellularLocation>
        <location evidence="1">Cell envelope</location>
    </subcellularLocation>
</comment>
<feature type="region of interest" description="Disordered" evidence="5">
    <location>
        <begin position="219"/>
        <end position="244"/>
    </location>
</feature>
<dbReference type="RefSeq" id="WP_244693491.1">
    <property type="nucleotide sequence ID" value="NZ_CP095044.1"/>
</dbReference>
<dbReference type="SUPFAM" id="SSF81296">
    <property type="entry name" value="E set domains"/>
    <property type="match status" value="1"/>
</dbReference>
<name>A0ABY4FPQ2_9MICO</name>
<evidence type="ECO:0000256" key="1">
    <source>
        <dbReference type="ARBA" id="ARBA00004196"/>
    </source>
</evidence>
<keyword evidence="6" id="KW-0472">Membrane</keyword>
<keyword evidence="10" id="KW-1185">Reference proteome</keyword>
<reference evidence="9 10" key="1">
    <citation type="submission" date="2022-04" db="EMBL/GenBank/DDBJ databases">
        <title>Leucobacter sp. isolated from rhizosphere of garlic.</title>
        <authorList>
            <person name="Won M."/>
            <person name="Lee C.-M."/>
            <person name="Woen H.-Y."/>
            <person name="Kwon S.-W."/>
        </authorList>
    </citation>
    <scope>NUCLEOTIDE SEQUENCE [LARGE SCALE GENOMIC DNA]</scope>
    <source>
        <strain evidence="9 10">H21R-40</strain>
    </source>
</reference>
<evidence type="ECO:0000313" key="10">
    <source>
        <dbReference type="Proteomes" id="UP000831786"/>
    </source>
</evidence>
<feature type="transmembrane region" description="Helical" evidence="6">
    <location>
        <begin position="192"/>
        <end position="213"/>
    </location>
</feature>
<accession>A0ABY4FPQ2</accession>
<keyword evidence="6" id="KW-0812">Transmembrane</keyword>
<evidence type="ECO:0000256" key="4">
    <source>
        <dbReference type="ARBA" id="ARBA00023008"/>
    </source>
</evidence>
<evidence type="ECO:0000256" key="7">
    <source>
        <dbReference type="SAM" id="SignalP"/>
    </source>
</evidence>
<feature type="compositionally biased region" description="Basic and acidic residues" evidence="5">
    <location>
        <begin position="150"/>
        <end position="167"/>
    </location>
</feature>
<proteinExistence type="predicted"/>
<feature type="region of interest" description="Disordered" evidence="5">
    <location>
        <begin position="144"/>
        <end position="185"/>
    </location>
</feature>
<dbReference type="InterPro" id="IPR007348">
    <property type="entry name" value="CopC_dom"/>
</dbReference>
<keyword evidence="6" id="KW-1133">Transmembrane helix</keyword>
<feature type="signal peptide" evidence="7">
    <location>
        <begin position="1"/>
        <end position="44"/>
    </location>
</feature>
<protein>
    <submittedName>
        <fullName evidence="9">Copper resistance protein CopC</fullName>
    </submittedName>
</protein>
<keyword evidence="2" id="KW-0479">Metal-binding</keyword>
<evidence type="ECO:0000256" key="6">
    <source>
        <dbReference type="SAM" id="Phobius"/>
    </source>
</evidence>
<organism evidence="9 10">
    <name type="scientific">Leucobacter allii</name>
    <dbReference type="NCBI Taxonomy" id="2932247"/>
    <lineage>
        <taxon>Bacteria</taxon>
        <taxon>Bacillati</taxon>
        <taxon>Actinomycetota</taxon>
        <taxon>Actinomycetes</taxon>
        <taxon>Micrococcales</taxon>
        <taxon>Microbacteriaceae</taxon>
        <taxon>Leucobacter</taxon>
    </lineage>
</organism>
<dbReference type="InterPro" id="IPR014756">
    <property type="entry name" value="Ig_E-set"/>
</dbReference>
<dbReference type="Gene3D" id="2.60.40.1220">
    <property type="match status" value="1"/>
</dbReference>
<keyword evidence="3 7" id="KW-0732">Signal</keyword>
<evidence type="ECO:0000256" key="3">
    <source>
        <dbReference type="ARBA" id="ARBA00022729"/>
    </source>
</evidence>
<dbReference type="InterPro" id="IPR032694">
    <property type="entry name" value="CopC/D"/>
</dbReference>
<feature type="domain" description="CopC" evidence="8">
    <location>
        <begin position="58"/>
        <end position="133"/>
    </location>
</feature>
<sequence length="244" mass="24024">MSRTTMSPVRPAAVRRSSSRALRLAAAGLLAGAASLGVAAPAFAHDQLVDTTALTAEDGALTGVQLTFSNSIIEVGTEIAVTDASGADVTDGAPEVSGPDVVQPVLAELPDGSYDVAWRVVSSDGHPIDGAFAVEIAGGSPELQEADADDHEHAEEAAGAEHEHADDEHADDAAAGADAEHAGTASGTSTGLAIAIGAGGVIVVAAAVAAIMVGQRRRAAGMGGDADGGSRADGRSSSDDEGRA</sequence>
<feature type="compositionally biased region" description="Basic and acidic residues" evidence="5">
    <location>
        <begin position="228"/>
        <end position="244"/>
    </location>
</feature>
<evidence type="ECO:0000313" key="9">
    <source>
        <dbReference type="EMBL" id="UOQ58261.1"/>
    </source>
</evidence>
<evidence type="ECO:0000256" key="5">
    <source>
        <dbReference type="SAM" id="MobiDB-lite"/>
    </source>
</evidence>
<gene>
    <name evidence="9" type="ORF">MUN78_05295</name>
</gene>
<dbReference type="Pfam" id="PF04234">
    <property type="entry name" value="CopC"/>
    <property type="match status" value="1"/>
</dbReference>
<dbReference type="InterPro" id="IPR014755">
    <property type="entry name" value="Cu-Rt/internalin_Ig-like"/>
</dbReference>
<keyword evidence="4" id="KW-0186">Copper</keyword>
<evidence type="ECO:0000259" key="8">
    <source>
        <dbReference type="Pfam" id="PF04234"/>
    </source>
</evidence>